<dbReference type="Proteomes" id="UP000249789">
    <property type="component" value="Unassembled WGS sequence"/>
</dbReference>
<organism evidence="3 4">
    <name type="scientific">Aspergillus fijiensis CBS 313.89</name>
    <dbReference type="NCBI Taxonomy" id="1448319"/>
    <lineage>
        <taxon>Eukaryota</taxon>
        <taxon>Fungi</taxon>
        <taxon>Dikarya</taxon>
        <taxon>Ascomycota</taxon>
        <taxon>Pezizomycotina</taxon>
        <taxon>Eurotiomycetes</taxon>
        <taxon>Eurotiomycetidae</taxon>
        <taxon>Eurotiales</taxon>
        <taxon>Aspergillaceae</taxon>
        <taxon>Aspergillus</taxon>
    </lineage>
</organism>
<protein>
    <recommendedName>
        <fullName evidence="2">DUF6604 domain-containing protein</fullName>
    </recommendedName>
</protein>
<proteinExistence type="predicted"/>
<reference evidence="3 4" key="1">
    <citation type="submission" date="2018-02" db="EMBL/GenBank/DDBJ databases">
        <title>The genomes of Aspergillus section Nigri reveals drivers in fungal speciation.</title>
        <authorList>
            <consortium name="DOE Joint Genome Institute"/>
            <person name="Vesth T.C."/>
            <person name="Nybo J."/>
            <person name="Theobald S."/>
            <person name="Brandl J."/>
            <person name="Frisvad J.C."/>
            <person name="Nielsen K.F."/>
            <person name="Lyhne E.K."/>
            <person name="Kogle M.E."/>
            <person name="Kuo A."/>
            <person name="Riley R."/>
            <person name="Clum A."/>
            <person name="Nolan M."/>
            <person name="Lipzen A."/>
            <person name="Salamov A."/>
            <person name="Henrissat B."/>
            <person name="Wiebenga A."/>
            <person name="De vries R.P."/>
            <person name="Grigoriev I.V."/>
            <person name="Mortensen U.H."/>
            <person name="Andersen M.R."/>
            <person name="Baker S.E."/>
        </authorList>
    </citation>
    <scope>NUCLEOTIDE SEQUENCE [LARGE SCALE GENOMIC DNA]</scope>
    <source>
        <strain evidence="3 4">CBS 313.89</strain>
    </source>
</reference>
<gene>
    <name evidence="3" type="ORF">BO72DRAFT_467795</name>
</gene>
<evidence type="ECO:0000313" key="3">
    <source>
        <dbReference type="EMBL" id="RAK78531.1"/>
    </source>
</evidence>
<dbReference type="InterPro" id="IPR046539">
    <property type="entry name" value="DUF6604"/>
</dbReference>
<dbReference type="PANTHER" id="PTHR38795">
    <property type="entry name" value="DUF6604 DOMAIN-CONTAINING PROTEIN"/>
    <property type="match status" value="1"/>
</dbReference>
<dbReference type="AlphaFoldDB" id="A0A8G1RXC4"/>
<feature type="region of interest" description="Disordered" evidence="1">
    <location>
        <begin position="580"/>
        <end position="599"/>
    </location>
</feature>
<dbReference type="GeneID" id="63864191"/>
<keyword evidence="4" id="KW-1185">Reference proteome</keyword>
<dbReference type="OrthoDB" id="5238236at2759"/>
<dbReference type="VEuPathDB" id="FungiDB:BO72DRAFT_467795"/>
<evidence type="ECO:0000259" key="2">
    <source>
        <dbReference type="Pfam" id="PF20253"/>
    </source>
</evidence>
<sequence length="819" mass="91921">MLPDFLQSSYARYKTDTNTFATWLLETASKKGDSDAEPVQYSATTKDLQKFAEVVAGSALPVPKSVLALAKRAVKLRKAATSWFLGQGDSANNKRHAHFITALEQICETLEWKTNQSSTKPDANKQPQADDVDADQFLNRFAVLTVEEPKDTASSQPTPAVSKKLVKVTVDEEEDEDEDAADSYLSQLFFKTLCLLQDLDNMRKFISITWAEYHEKKINLMNAAVVTDSALQLTQDLVKEVEADWRTSLSGRKGNVQTVVYTLAALSRGIFAPPSMEVGLPYNENLADTAEWCYLPTKILLESFANVLQANHQPVFRKGHFGIYDPKADRGRMSLGQKFNEDKIILLSILPEFCMFDTFGIHLPAEDSITRGLVEFAKTKKVGLWLCFAAQVFLDVHHAMRHSTLGAFGDLRMSGLRIQKTIDEYLQLSKTHPQPKFWPKEGDEEIRSISSTVDAWIKGDVFFDVRALSKLDRVGTPPEKHALLSQHALLCGLVLFHLNIRMQRVGQELVTRCHDVQQLAFLHNLVINGAMHKDLRWPDIDAFVKIHGESHIFVGARPKNASESLNRLELATGISSATHFARDSRGSGPFHKPDGKNARMLKPTTTVANFILDELAQKSKLESSSSKKELQQRAKPELMLTRQWSNSHIIDTLQPLAFLKTKLFEEEPMILYNYFGMHKRSLELLRLIRSKEHHKFVQYFTEGYMPDESFISNIVLLIHHVARGSAQSAHAMGLGSGDGQELVSRIVMSAGDVMRDYLKRNGDVACKELRVFCKNKKPIQDDSAYDAGDSDALIDYWFSLEDVLGPKGMASLMTGIPVA</sequence>
<accession>A0A8G1RXC4</accession>
<feature type="domain" description="DUF6604" evidence="2">
    <location>
        <begin position="12"/>
        <end position="242"/>
    </location>
</feature>
<evidence type="ECO:0000256" key="1">
    <source>
        <dbReference type="SAM" id="MobiDB-lite"/>
    </source>
</evidence>
<dbReference type="Pfam" id="PF20253">
    <property type="entry name" value="DUF6604"/>
    <property type="match status" value="1"/>
</dbReference>
<dbReference type="PANTHER" id="PTHR38795:SF1">
    <property type="entry name" value="DUF6604 DOMAIN-CONTAINING PROTEIN"/>
    <property type="match status" value="1"/>
</dbReference>
<feature type="compositionally biased region" description="Basic and acidic residues" evidence="1">
    <location>
        <begin position="580"/>
        <end position="597"/>
    </location>
</feature>
<name>A0A8G1RXC4_9EURO</name>
<evidence type="ECO:0000313" key="4">
    <source>
        <dbReference type="Proteomes" id="UP000249789"/>
    </source>
</evidence>
<dbReference type="RefSeq" id="XP_040802541.1">
    <property type="nucleotide sequence ID" value="XM_040946858.1"/>
</dbReference>
<dbReference type="EMBL" id="KZ824637">
    <property type="protein sequence ID" value="RAK78531.1"/>
    <property type="molecule type" value="Genomic_DNA"/>
</dbReference>